<dbReference type="Proteomes" id="UP000683213">
    <property type="component" value="Unassembled WGS sequence"/>
</dbReference>
<reference evidence="2" key="2">
    <citation type="submission" date="2021-03" db="EMBL/GenBank/DDBJ databases">
        <authorList>
            <person name="Jaffe A."/>
        </authorList>
    </citation>
    <scope>NUCLEOTIDE SEQUENCE</scope>
    <source>
        <strain evidence="2">RIFCSPHIGHO2_01_FULL_GW2011_AR10_43_9</strain>
    </source>
</reference>
<dbReference type="EMBL" id="DUFG01000033">
    <property type="protein sequence ID" value="HIH08990.1"/>
    <property type="molecule type" value="Genomic_DNA"/>
</dbReference>
<gene>
    <name evidence="1" type="ORF">HA237_06570</name>
    <name evidence="2" type="ORF">J4224_00995</name>
</gene>
<name>A0A7J4IW05_9ARCH</name>
<dbReference type="Proteomes" id="UP000577419">
    <property type="component" value="Unassembled WGS sequence"/>
</dbReference>
<proteinExistence type="predicted"/>
<reference evidence="3" key="1">
    <citation type="journal article" date="2020" name="bioRxiv">
        <title>A rank-normalized archaeal taxonomy based on genome phylogeny resolves widespread incomplete and uneven classifications.</title>
        <authorList>
            <person name="Rinke C."/>
            <person name="Chuvochina M."/>
            <person name="Mussig A.J."/>
            <person name="Chaumeil P.-A."/>
            <person name="Waite D.W."/>
            <person name="Whitman W.B."/>
            <person name="Parks D.H."/>
            <person name="Hugenholtz P."/>
        </authorList>
    </citation>
    <scope>NUCLEOTIDE SEQUENCE [LARGE SCALE GENOMIC DNA]</scope>
</reference>
<protein>
    <submittedName>
        <fullName evidence="1">Uncharacterized protein</fullName>
    </submittedName>
</protein>
<evidence type="ECO:0000313" key="1">
    <source>
        <dbReference type="EMBL" id="HIH08990.1"/>
    </source>
</evidence>
<evidence type="ECO:0000313" key="2">
    <source>
        <dbReference type="EMBL" id="MBS3058986.1"/>
    </source>
</evidence>
<evidence type="ECO:0000313" key="3">
    <source>
        <dbReference type="Proteomes" id="UP000577419"/>
    </source>
</evidence>
<organism evidence="1 3">
    <name type="scientific">Candidatus Iainarchaeum sp</name>
    <dbReference type="NCBI Taxonomy" id="3101447"/>
    <lineage>
        <taxon>Archaea</taxon>
        <taxon>Candidatus Iainarchaeota</taxon>
        <taxon>Candidatus Iainarchaeia</taxon>
        <taxon>Candidatus Iainarchaeales</taxon>
        <taxon>Candidatus Iainarchaeaceae</taxon>
        <taxon>Candidatus Iainarchaeum</taxon>
    </lineage>
</organism>
<dbReference type="AlphaFoldDB" id="A0A7J4IW05"/>
<dbReference type="EMBL" id="JAGVWF010000013">
    <property type="protein sequence ID" value="MBS3058986.1"/>
    <property type="molecule type" value="Genomic_DNA"/>
</dbReference>
<reference evidence="2" key="3">
    <citation type="submission" date="2021-05" db="EMBL/GenBank/DDBJ databases">
        <title>Protein family content uncovers lineage relationships and bacterial pathway maintenance mechanisms in DPANN archaea.</title>
        <authorList>
            <person name="Castelle C.J."/>
            <person name="Meheust R."/>
            <person name="Jaffe A.L."/>
            <person name="Seitz K."/>
            <person name="Gong X."/>
            <person name="Baker B.J."/>
            <person name="Banfield J.F."/>
        </authorList>
    </citation>
    <scope>NUCLEOTIDE SEQUENCE</scope>
    <source>
        <strain evidence="2">RIFCSPHIGHO2_01_FULL_GW2011_AR10_43_9</strain>
    </source>
</reference>
<comment type="caution">
    <text evidence="1">The sequence shown here is derived from an EMBL/GenBank/DDBJ whole genome shotgun (WGS) entry which is preliminary data.</text>
</comment>
<accession>A0A7J4IW05</accession>
<sequence>MHFYTLHELRRMELLNSLQIKSISVEQPVLLEKRGLRAGSFDFLIETKTGKAIGIEVLTRPSKGKLKGKLPYSLEVDEFVFVLPSSSLEFYQKKEKKGFRSYARAKAFSREFNKPNLKAWLFDVQEKAFQKKDIFNRIFNVKK</sequence>